<sequence>MCHQTLLLVESTNMFNCLLPLANFALQFEEPGVDTAEDKGGHHVLRLPERGVVINFLLFAVYKRTAAEGGFDPSELSLPILNSALDVLETYGIPLQTSISGGSNLFRAFATHCSRSTDSALQVYSLAASRVPNLHPLAVYSSQFLHSVELNSVPDDMDAAYVRRLFMLHIERVLEFKRLIRSVPLPHCPLPYCDDTNGSAITAAWAFAAAYFLFAVTPGLQLSLIDGVMASVIDKVSCNMCKNILVDRFRMLKQDWSLVKRTI</sequence>
<reference evidence="1 2" key="1">
    <citation type="submission" date="2015-04" db="EMBL/GenBank/DDBJ databases">
        <title>Complete genome sequence of Schizopora paradoxa KUC8140, a cosmopolitan wood degrader in East Asia.</title>
        <authorList>
            <consortium name="DOE Joint Genome Institute"/>
            <person name="Min B."/>
            <person name="Park H."/>
            <person name="Jang Y."/>
            <person name="Kim J.-J."/>
            <person name="Kim K.H."/>
            <person name="Pangilinan J."/>
            <person name="Lipzen A."/>
            <person name="Riley R."/>
            <person name="Grigoriev I.V."/>
            <person name="Spatafora J.W."/>
            <person name="Choi I.-G."/>
        </authorList>
    </citation>
    <scope>NUCLEOTIDE SEQUENCE [LARGE SCALE GENOMIC DNA]</scope>
    <source>
        <strain evidence="1 2">KUC8140</strain>
    </source>
</reference>
<gene>
    <name evidence="1" type="ORF">SCHPADRAFT_935015</name>
</gene>
<protein>
    <submittedName>
        <fullName evidence="1">Uncharacterized protein</fullName>
    </submittedName>
</protein>
<evidence type="ECO:0000313" key="1">
    <source>
        <dbReference type="EMBL" id="KLO19892.1"/>
    </source>
</evidence>
<dbReference type="InParanoid" id="A0A0H2S6L2"/>
<organism evidence="1 2">
    <name type="scientific">Schizopora paradoxa</name>
    <dbReference type="NCBI Taxonomy" id="27342"/>
    <lineage>
        <taxon>Eukaryota</taxon>
        <taxon>Fungi</taxon>
        <taxon>Dikarya</taxon>
        <taxon>Basidiomycota</taxon>
        <taxon>Agaricomycotina</taxon>
        <taxon>Agaricomycetes</taxon>
        <taxon>Hymenochaetales</taxon>
        <taxon>Schizoporaceae</taxon>
        <taxon>Schizopora</taxon>
    </lineage>
</organism>
<dbReference type="EMBL" id="KQ085884">
    <property type="protein sequence ID" value="KLO19892.1"/>
    <property type="molecule type" value="Genomic_DNA"/>
</dbReference>
<keyword evidence="2" id="KW-1185">Reference proteome</keyword>
<evidence type="ECO:0000313" key="2">
    <source>
        <dbReference type="Proteomes" id="UP000053477"/>
    </source>
</evidence>
<name>A0A0H2S6L2_9AGAM</name>
<dbReference type="Proteomes" id="UP000053477">
    <property type="component" value="Unassembled WGS sequence"/>
</dbReference>
<dbReference type="OrthoDB" id="3265815at2759"/>
<dbReference type="AlphaFoldDB" id="A0A0H2S6L2"/>
<proteinExistence type="predicted"/>
<accession>A0A0H2S6L2</accession>
<dbReference type="STRING" id="27342.A0A0H2S6L2"/>